<dbReference type="InterPro" id="IPR027417">
    <property type="entry name" value="P-loop_NTPase"/>
</dbReference>
<reference evidence="1 2" key="1">
    <citation type="submission" date="2019-09" db="EMBL/GenBank/DDBJ databases">
        <title>Draft genome sequencing and comparative genomics of hatchery-associated Vibrios.</title>
        <authorList>
            <person name="Kehlet-Delgado H."/>
            <person name="Mueller R.S."/>
        </authorList>
    </citation>
    <scope>NUCLEOTIDE SEQUENCE [LARGE SCALE GENOMIC DNA]</scope>
    <source>
        <strain evidence="1 2">99-70-13A3</strain>
    </source>
</reference>
<dbReference type="RefSeq" id="WP_171328617.1">
    <property type="nucleotide sequence ID" value="NZ_CAWPOP010000046.1"/>
</dbReference>
<dbReference type="AlphaFoldDB" id="A0A7Y4D5A5"/>
<dbReference type="EMBL" id="VTXL01000006">
    <property type="protein sequence ID" value="NOJ12925.1"/>
    <property type="molecule type" value="Genomic_DNA"/>
</dbReference>
<dbReference type="SUPFAM" id="SSF52540">
    <property type="entry name" value="P-loop containing nucleoside triphosphate hydrolases"/>
    <property type="match status" value="1"/>
</dbReference>
<gene>
    <name evidence="1" type="ORF">F0234_09150</name>
</gene>
<protein>
    <submittedName>
        <fullName evidence="1">Uncharacterized protein</fullName>
    </submittedName>
</protein>
<dbReference type="Pfam" id="PF24389">
    <property type="entry name" value="ORC-CDC6-like"/>
    <property type="match status" value="1"/>
</dbReference>
<evidence type="ECO:0000313" key="1">
    <source>
        <dbReference type="EMBL" id="NOJ12925.1"/>
    </source>
</evidence>
<dbReference type="InterPro" id="IPR056955">
    <property type="entry name" value="ORC-CDC6-like"/>
</dbReference>
<sequence length="590" mass="67802">MNDLTINFNESFNAKSTSKVNLCSDFIVNSHYDLLTTPNNTIMIGPRGSGKTTLLRMLDVEVLEIWDKEVADKYREKISYSGVFIPTDRFWKTQYERISSRFKNNTEVQKLLGASFIYHILECLAQVVSYRANSTLNKKNNYLDINISKNEESELVELLSSYWKVEPKIPSLRGLIIATSIKKQEISTIIASLNEESDIENLNIVQDSLIGILEVSIQTINQYFNQGDGKWAFLFDELELAPEVFIQPLIHAMRGGPQNIIFKLALSPYHKGITITKDSFSGMNKQDLTFINLSGVRDDGFNFSKELSENIFKKYQLFNPIDSYFETELTINRDEEFNALIKKDKTFYEYSSRNKLNIAKYEGLDENRRSVFRRIQFNIHLRNYYLKDDNLKSSRKRPSSYYTGFNNICTMLEHNPRMLVGIMSIFASIARKSGVIKEHEQLSNIKNYAMSFKSLLSTIAVESSGNEFVTLFDIIEKIGSYLSNEIHGKDFNPDPKGSITFKNEYNENYISAIGLALNAGALIIEKSAIDSFHDIDDIKNSRCRLSYLFAPEYRLLLNAQRPVDLISILNHSQIDIVDPTGFRYTQTELF</sequence>
<name>A0A7Y4D5A5_VIBSP</name>
<evidence type="ECO:0000313" key="2">
    <source>
        <dbReference type="Proteomes" id="UP000519158"/>
    </source>
</evidence>
<organism evidence="1 2">
    <name type="scientific">Vibrio splendidus</name>
    <dbReference type="NCBI Taxonomy" id="29497"/>
    <lineage>
        <taxon>Bacteria</taxon>
        <taxon>Pseudomonadati</taxon>
        <taxon>Pseudomonadota</taxon>
        <taxon>Gammaproteobacteria</taxon>
        <taxon>Vibrionales</taxon>
        <taxon>Vibrionaceae</taxon>
        <taxon>Vibrio</taxon>
    </lineage>
</organism>
<dbReference type="Gene3D" id="3.40.50.300">
    <property type="entry name" value="P-loop containing nucleotide triphosphate hydrolases"/>
    <property type="match status" value="1"/>
</dbReference>
<accession>A0A7Y4D5A5</accession>
<proteinExistence type="predicted"/>
<comment type="caution">
    <text evidence="1">The sequence shown here is derived from an EMBL/GenBank/DDBJ whole genome shotgun (WGS) entry which is preliminary data.</text>
</comment>
<dbReference type="Proteomes" id="UP000519158">
    <property type="component" value="Unassembled WGS sequence"/>
</dbReference>